<dbReference type="PROSITE" id="PS50109">
    <property type="entry name" value="HIS_KIN"/>
    <property type="match status" value="1"/>
</dbReference>
<dbReference type="SUPFAM" id="SSF55874">
    <property type="entry name" value="ATPase domain of HSP90 chaperone/DNA topoisomerase II/histidine kinase"/>
    <property type="match status" value="1"/>
</dbReference>
<dbReference type="EC" id="2.7.13.3" evidence="2"/>
<organism evidence="7 8">
    <name type="scientific">Trichormus variabilis NIES-23</name>
    <dbReference type="NCBI Taxonomy" id="1973479"/>
    <lineage>
        <taxon>Bacteria</taxon>
        <taxon>Bacillati</taxon>
        <taxon>Cyanobacteriota</taxon>
        <taxon>Cyanophyceae</taxon>
        <taxon>Nostocales</taxon>
        <taxon>Nostocaceae</taxon>
        <taxon>Trichormus</taxon>
    </lineage>
</organism>
<protein>
    <recommendedName>
        <fullName evidence="2">histidine kinase</fullName>
        <ecNumber evidence="2">2.7.13.3</ecNumber>
    </recommendedName>
</protein>
<dbReference type="GO" id="GO:0000160">
    <property type="term" value="P:phosphorelay signal transduction system"/>
    <property type="evidence" value="ECO:0007669"/>
    <property type="project" value="UniProtKB-KW"/>
</dbReference>
<dbReference type="InterPro" id="IPR036890">
    <property type="entry name" value="HATPase_C_sf"/>
</dbReference>
<dbReference type="InterPro" id="IPR003594">
    <property type="entry name" value="HATPase_dom"/>
</dbReference>
<keyword evidence="4 7" id="KW-0418">Kinase</keyword>
<keyword evidence="3" id="KW-0808">Transferase</keyword>
<dbReference type="Proteomes" id="UP000217507">
    <property type="component" value="Plasmid Plasmid3 dna"/>
</dbReference>
<dbReference type="AlphaFoldDB" id="A0A1Z4KWQ0"/>
<dbReference type="PRINTS" id="PR00344">
    <property type="entry name" value="BCTRLSENSOR"/>
</dbReference>
<dbReference type="InterPro" id="IPR050736">
    <property type="entry name" value="Sensor_HK_Regulatory"/>
</dbReference>
<dbReference type="Pfam" id="PF02518">
    <property type="entry name" value="HATPase_c"/>
    <property type="match status" value="1"/>
</dbReference>
<dbReference type="PANTHER" id="PTHR43711">
    <property type="entry name" value="TWO-COMPONENT HISTIDINE KINASE"/>
    <property type="match status" value="1"/>
</dbReference>
<reference evidence="7 8" key="1">
    <citation type="submission" date="2017-06" db="EMBL/GenBank/DDBJ databases">
        <title>Genome sequencing of cyanobaciteial culture collection at National Institute for Environmental Studies (NIES).</title>
        <authorList>
            <person name="Hirose Y."/>
            <person name="Shimura Y."/>
            <person name="Fujisawa T."/>
            <person name="Nakamura Y."/>
            <person name="Kawachi M."/>
        </authorList>
    </citation>
    <scope>NUCLEOTIDE SEQUENCE [LARGE SCALE GENOMIC DNA]</scope>
    <source>
        <strain evidence="7 8">NIES-23</strain>
        <plasmid evidence="8">Plasmid Plasmid3 dna</plasmid>
    </source>
</reference>
<dbReference type="GO" id="GO:0004673">
    <property type="term" value="F:protein histidine kinase activity"/>
    <property type="evidence" value="ECO:0007669"/>
    <property type="project" value="UniProtKB-EC"/>
</dbReference>
<evidence type="ECO:0000256" key="5">
    <source>
        <dbReference type="ARBA" id="ARBA00023012"/>
    </source>
</evidence>
<proteinExistence type="predicted"/>
<dbReference type="InterPro" id="IPR005467">
    <property type="entry name" value="His_kinase_dom"/>
</dbReference>
<dbReference type="SMART" id="SM00387">
    <property type="entry name" value="HATPase_c"/>
    <property type="match status" value="1"/>
</dbReference>
<keyword evidence="7" id="KW-0614">Plasmid</keyword>
<geneLocation type="plasmid" evidence="7">
    <name>plasmid3</name>
</geneLocation>
<feature type="domain" description="Histidine kinase" evidence="6">
    <location>
        <begin position="12"/>
        <end position="228"/>
    </location>
</feature>
<evidence type="ECO:0000256" key="3">
    <source>
        <dbReference type="ARBA" id="ARBA00022679"/>
    </source>
</evidence>
<gene>
    <name evidence="7" type="ORF">NIES23_61400</name>
</gene>
<keyword evidence="5" id="KW-0902">Two-component regulatory system</keyword>
<evidence type="ECO:0000256" key="4">
    <source>
        <dbReference type="ARBA" id="ARBA00022777"/>
    </source>
</evidence>
<name>A0A1Z4KWQ0_ANAVA</name>
<dbReference type="PANTHER" id="PTHR43711:SF1">
    <property type="entry name" value="HISTIDINE KINASE 1"/>
    <property type="match status" value="1"/>
</dbReference>
<comment type="catalytic activity">
    <reaction evidence="1">
        <text>ATP + protein L-histidine = ADP + protein N-phospho-L-histidine.</text>
        <dbReference type="EC" id="2.7.13.3"/>
    </reaction>
</comment>
<evidence type="ECO:0000259" key="6">
    <source>
        <dbReference type="PROSITE" id="PS50109"/>
    </source>
</evidence>
<dbReference type="EMBL" id="AP018219">
    <property type="protein sequence ID" value="BAY73312.1"/>
    <property type="molecule type" value="Genomic_DNA"/>
</dbReference>
<accession>A0A1Z4KWQ0</accession>
<evidence type="ECO:0000256" key="1">
    <source>
        <dbReference type="ARBA" id="ARBA00000085"/>
    </source>
</evidence>
<dbReference type="InterPro" id="IPR004358">
    <property type="entry name" value="Sig_transdc_His_kin-like_C"/>
</dbReference>
<evidence type="ECO:0000313" key="7">
    <source>
        <dbReference type="EMBL" id="BAY73312.1"/>
    </source>
</evidence>
<evidence type="ECO:0000256" key="2">
    <source>
        <dbReference type="ARBA" id="ARBA00012438"/>
    </source>
</evidence>
<dbReference type="Gene3D" id="3.30.565.10">
    <property type="entry name" value="Histidine kinase-like ATPase, C-terminal domain"/>
    <property type="match status" value="1"/>
</dbReference>
<sequence>MQPLVRSLDLSALFHDISNTYGVVVLILNQIIEGDYGYTLEEIRPLLMAALEANNRVVRLMESKSLFQGIDLATVTKFDMLAFLQRKHLEFSPIAQHNSLRLHYETSLSYKHGTEVQADIVNIERMLCNLLTNAIKYTNRGDIFLRLFNQGDDLVVEIEDTGVGISPENLSNIFMPFWRSPHHSVSLTGMGLGLYIALCIAHAHGLKMTANSVLGKGTKFTIIFPYTDEGMYGLNGTICPKSERLQDALFI</sequence>
<evidence type="ECO:0000313" key="8">
    <source>
        <dbReference type="Proteomes" id="UP000217507"/>
    </source>
</evidence>